<feature type="non-terminal residue" evidence="2">
    <location>
        <position position="92"/>
    </location>
</feature>
<gene>
    <name evidence="2" type="primary">Scn2a</name>
    <name evidence="2" type="ORF">SNEC2469_LOCUS15405</name>
</gene>
<evidence type="ECO:0000256" key="1">
    <source>
        <dbReference type="SAM" id="MobiDB-lite"/>
    </source>
</evidence>
<keyword evidence="3" id="KW-1185">Reference proteome</keyword>
<feature type="region of interest" description="Disordered" evidence="1">
    <location>
        <begin position="1"/>
        <end position="54"/>
    </location>
</feature>
<name>A0A812TJV9_9DINO</name>
<evidence type="ECO:0000313" key="3">
    <source>
        <dbReference type="Proteomes" id="UP000601435"/>
    </source>
</evidence>
<feature type="compositionally biased region" description="Basic and acidic residues" evidence="1">
    <location>
        <begin position="1"/>
        <end position="35"/>
    </location>
</feature>
<organism evidence="2 3">
    <name type="scientific">Symbiodinium necroappetens</name>
    <dbReference type="NCBI Taxonomy" id="1628268"/>
    <lineage>
        <taxon>Eukaryota</taxon>
        <taxon>Sar</taxon>
        <taxon>Alveolata</taxon>
        <taxon>Dinophyceae</taxon>
        <taxon>Suessiales</taxon>
        <taxon>Symbiodiniaceae</taxon>
        <taxon>Symbiodinium</taxon>
    </lineage>
</organism>
<evidence type="ECO:0000313" key="2">
    <source>
        <dbReference type="EMBL" id="CAE7535584.1"/>
    </source>
</evidence>
<comment type="caution">
    <text evidence="2">The sequence shown here is derived from an EMBL/GenBank/DDBJ whole genome shotgun (WGS) entry which is preliminary data.</text>
</comment>
<sequence>DEARGRELRERETSKDRGDPSPSRERASSDFRKSPSSEMGGSAQHRGDVSVEGSWLNSMEHFDQFDLSFEQETNEGEDQSVNARLAAFLQGQ</sequence>
<protein>
    <submittedName>
        <fullName evidence="2">Scn2a protein</fullName>
    </submittedName>
</protein>
<accession>A0A812TJV9</accession>
<dbReference type="Proteomes" id="UP000601435">
    <property type="component" value="Unassembled WGS sequence"/>
</dbReference>
<dbReference type="EMBL" id="CAJNJA010024985">
    <property type="protein sequence ID" value="CAE7535584.1"/>
    <property type="molecule type" value="Genomic_DNA"/>
</dbReference>
<proteinExistence type="predicted"/>
<dbReference type="AlphaFoldDB" id="A0A812TJV9"/>
<feature type="non-terminal residue" evidence="2">
    <location>
        <position position="1"/>
    </location>
</feature>
<reference evidence="2" key="1">
    <citation type="submission" date="2021-02" db="EMBL/GenBank/DDBJ databases">
        <authorList>
            <person name="Dougan E. K."/>
            <person name="Rhodes N."/>
            <person name="Thang M."/>
            <person name="Chan C."/>
        </authorList>
    </citation>
    <scope>NUCLEOTIDE SEQUENCE</scope>
</reference>